<sequence>MRSLLALLPLLALTHAADPRLCTSNGPLTPSDFTLEERPDNQYLAPLATIFRSAGKNVSVSTVLDSANRDLSKGSPAVGNGNPSEALAWNSGDFATSKWVPQGISGSWDADASGTWDDRESWLVSWHNEDDTEVRISFVDRETNKYRHVYLVYPEADDDFKALAVHAGGIVWYGDFLYVVDTTAGVRVFDMTNIWEVEIGDHVGKNSDGSYSAAGYRYVLPQIRYYKWVPGSDSPFRFSWISLDRSDNTLLIGEFIRDAAEDPIRFTKYPVDTDSGKLKTTDGVTTATFAYCVDFERMQGGFSYDNNFFISRSNGNVPKTGDLYTWSPGESSEFHEGWFMAGDEDLSYNEVKKEWYTVTEYPDGRYILAYAL</sequence>
<evidence type="ECO:0000313" key="2">
    <source>
        <dbReference type="EMBL" id="KAF9886350.1"/>
    </source>
</evidence>
<dbReference type="EMBL" id="VCAU01000078">
    <property type="protein sequence ID" value="KAF9886350.1"/>
    <property type="molecule type" value="Genomic_DNA"/>
</dbReference>
<accession>A0AAD4CH38</accession>
<gene>
    <name evidence="2" type="ORF">FE257_011495</name>
</gene>
<proteinExistence type="predicted"/>
<name>A0AAD4CH38_ASPNN</name>
<comment type="caution">
    <text evidence="2">The sequence shown here is derived from an EMBL/GenBank/DDBJ whole genome shotgun (WGS) entry which is preliminary data.</text>
</comment>
<evidence type="ECO:0000313" key="3">
    <source>
        <dbReference type="Proteomes" id="UP001194746"/>
    </source>
</evidence>
<reference evidence="2" key="1">
    <citation type="journal article" date="2019" name="Beilstein J. Org. Chem.">
        <title>Nanangenines: drimane sesquiterpenoids as the dominant metabolite cohort of a novel Australian fungus, Aspergillus nanangensis.</title>
        <authorList>
            <person name="Lacey H.J."/>
            <person name="Gilchrist C.L.M."/>
            <person name="Crombie A."/>
            <person name="Kalaitzis J.A."/>
            <person name="Vuong D."/>
            <person name="Rutledge P.J."/>
            <person name="Turner P."/>
            <person name="Pitt J.I."/>
            <person name="Lacey E."/>
            <person name="Chooi Y.H."/>
            <person name="Piggott A.M."/>
        </authorList>
    </citation>
    <scope>NUCLEOTIDE SEQUENCE</scope>
    <source>
        <strain evidence="2">MST-FP2251</strain>
    </source>
</reference>
<keyword evidence="1" id="KW-0732">Signal</keyword>
<organism evidence="2 3">
    <name type="scientific">Aspergillus nanangensis</name>
    <dbReference type="NCBI Taxonomy" id="2582783"/>
    <lineage>
        <taxon>Eukaryota</taxon>
        <taxon>Fungi</taxon>
        <taxon>Dikarya</taxon>
        <taxon>Ascomycota</taxon>
        <taxon>Pezizomycotina</taxon>
        <taxon>Eurotiomycetes</taxon>
        <taxon>Eurotiomycetidae</taxon>
        <taxon>Eurotiales</taxon>
        <taxon>Aspergillaceae</taxon>
        <taxon>Aspergillus</taxon>
        <taxon>Aspergillus subgen. Circumdati</taxon>
    </lineage>
</organism>
<evidence type="ECO:0000256" key="1">
    <source>
        <dbReference type="SAM" id="SignalP"/>
    </source>
</evidence>
<dbReference type="AlphaFoldDB" id="A0AAD4CH38"/>
<protein>
    <recommendedName>
        <fullName evidence="4">Secreted protein</fullName>
    </recommendedName>
</protein>
<reference evidence="2" key="2">
    <citation type="submission" date="2020-02" db="EMBL/GenBank/DDBJ databases">
        <authorList>
            <person name="Gilchrist C.L.M."/>
            <person name="Chooi Y.-H."/>
        </authorList>
    </citation>
    <scope>NUCLEOTIDE SEQUENCE</scope>
    <source>
        <strain evidence="2">MST-FP2251</strain>
    </source>
</reference>
<feature type="signal peptide" evidence="1">
    <location>
        <begin position="1"/>
        <end position="16"/>
    </location>
</feature>
<evidence type="ECO:0008006" key="4">
    <source>
        <dbReference type="Google" id="ProtNLM"/>
    </source>
</evidence>
<feature type="chain" id="PRO_5042045487" description="Secreted protein" evidence="1">
    <location>
        <begin position="17"/>
        <end position="372"/>
    </location>
</feature>
<dbReference type="Proteomes" id="UP001194746">
    <property type="component" value="Unassembled WGS sequence"/>
</dbReference>
<keyword evidence="3" id="KW-1185">Reference proteome</keyword>